<evidence type="ECO:0000313" key="1">
    <source>
        <dbReference type="EMBL" id="MBH5396349.1"/>
    </source>
</evidence>
<organism evidence="1 2">
    <name type="scientific">Bradyrhizobium agreste</name>
    <dbReference type="NCBI Taxonomy" id="2751811"/>
    <lineage>
        <taxon>Bacteria</taxon>
        <taxon>Pseudomonadati</taxon>
        <taxon>Pseudomonadota</taxon>
        <taxon>Alphaproteobacteria</taxon>
        <taxon>Hyphomicrobiales</taxon>
        <taxon>Nitrobacteraceae</taxon>
        <taxon>Bradyrhizobium</taxon>
    </lineage>
</organism>
<dbReference type="SUPFAM" id="SSF56399">
    <property type="entry name" value="ADP-ribosylation"/>
    <property type="match status" value="1"/>
</dbReference>
<proteinExistence type="predicted"/>
<gene>
    <name evidence="1" type="ORF">HZZ13_00750</name>
</gene>
<sequence>MKVVGFHGTTEQGRLDIERDGIRTTSRLNRRPKWLGMGFYLFQDAPEAAKLWATEVARRRGQKPAVLKATINLRDCVDLTDIGYWKLLKDNQHNLGMPDRNQLGPEALFRNLSEDERKELYANYEDDHYITAFVALLKKEGHPVRSIRAAFIEGSPIHTRSWLFDRSHVAICVRSEDVIEQAEWI</sequence>
<evidence type="ECO:0000313" key="2">
    <source>
        <dbReference type="Proteomes" id="UP000807370"/>
    </source>
</evidence>
<comment type="caution">
    <text evidence="1">The sequence shown here is derived from an EMBL/GenBank/DDBJ whole genome shotgun (WGS) entry which is preliminary data.</text>
</comment>
<protein>
    <recommendedName>
        <fullName evidence="3">DUF3990 domain-containing protein</fullName>
    </recommendedName>
</protein>
<dbReference type="EMBL" id="JACCHP010000001">
    <property type="protein sequence ID" value="MBH5396349.1"/>
    <property type="molecule type" value="Genomic_DNA"/>
</dbReference>
<dbReference type="RefSeq" id="WP_197957784.1">
    <property type="nucleotide sequence ID" value="NZ_JACCHP010000001.1"/>
</dbReference>
<reference evidence="1 2" key="1">
    <citation type="submission" date="2020-07" db="EMBL/GenBank/DDBJ databases">
        <title>Bradyrhizobium diversity isolated from nodules of indigenous legumes of Western Australia.</title>
        <authorList>
            <person name="Klepa M.S."/>
        </authorList>
    </citation>
    <scope>NUCLEOTIDE SEQUENCE [LARGE SCALE GENOMIC DNA]</scope>
    <source>
        <strain evidence="1 2">CNPSo 4010</strain>
    </source>
</reference>
<name>A0ABS0PHK3_9BRAD</name>
<dbReference type="Proteomes" id="UP000807370">
    <property type="component" value="Unassembled WGS sequence"/>
</dbReference>
<accession>A0ABS0PHK3</accession>
<keyword evidence="2" id="KW-1185">Reference proteome</keyword>
<evidence type="ECO:0008006" key="3">
    <source>
        <dbReference type="Google" id="ProtNLM"/>
    </source>
</evidence>